<dbReference type="GeneID" id="136081864"/>
<reference evidence="3" key="1">
    <citation type="submission" date="2025-08" db="UniProtKB">
        <authorList>
            <consortium name="RefSeq"/>
        </authorList>
    </citation>
    <scope>IDENTIFICATION</scope>
</reference>
<dbReference type="SUPFAM" id="SSF49899">
    <property type="entry name" value="Concanavalin A-like lectins/glucanases"/>
    <property type="match status" value="1"/>
</dbReference>
<accession>A0ABM4C3T8</accession>
<name>A0ABM4C3T8_HYDVU</name>
<sequence>MMEILLAFLLCVVANAQEHLICDLSTSIEKGNLVAIIPELNKEYLVSFQVRPTLFLPGWHSVVHFTIGENANKYGDRVPGVWFHEDGKGGLHIAAPINGDLNRYFNTNPIPLNQWSQVEIAQTIKQNTYELIEYIYTIKINGQVVFTEKNQQPQVFKNVKVYTSDPWYEAQNGQIKNLYILNKISNIVSTSLPPIILVPKELINQKQEFALTKGSLIGVLNVLRKEYVVSFNVKPISYSKGWKSVLHLTLDKDYGTYGDRNPGVWFHEDGSGKLSIFAAISGNVNYYVETAPLPLGQWSHIKICQIMLDGKYWFSVDLNGNNVHRVENSDAREFQNIKVYASDLWYAAQHGFINNLLIINGKAENILGNSNTLLVKGKLIAELPKLDKEYLVSFDVFPKKFVAGWHSVIHFSIGSDFGHYGDRVPGIWFHADGRGGLYISAPINGNVDRVFTTNPVELNQWSNVEISQILRNSVYVYTIRLNGEVVFSENNNQVQSFDNVKVYASDPWYEVQDGLIRNLFIVNGISNNGLQPVVILPAEFINHRNELIITQGSILGTLNVLKKEYTVDFNVKPKSYTKGWKSVLHLTLGKDYGAYGDRIPGVWFHEDGSGKLSIFAAVSGNNNYYVETIPLPLNQWSHIRISQFLRGGKCWFSVDLNGVNIHRVENSDARDFKNIKVYASDPWYARQDGSISNLQIINGNTQYLVGSISTPLIKGKLIAELPKLDKEYLVSFDVCPKKFVAGWHSVIHFSIGSDFGRYGDRVPGIWFHADGRGGLYISAPINGNVDRVFTTNPIELNQWSNVEISQFLRNSVYVYTIRLNGEVVFSENNNQVQSFDNVKVYASDPWYEVQDGLIRNLFIINGISNNELQPVIILPADYISHRNELIITQGSILGTLNVLKKEYTVDFNLKPKSYTKGWKSVLHLTLGKDFGAYGDRNPGVWFHEDGSGKLSIFAAVNGNNNYYVETAPLPLHQWTHIKISQSMHDGKYWFSVDLNGANIHKVANSEPRDFTNMVVYASDLWYAGQDGSISNLRIFNGNAQYLVGISTPLVKGKLIAELPKLDREYLVSFDVYPNKFVAGWHSVVHFSVGSDFGHYGDRVPGIWFHADGRGGLYISAPINGNVDRVFTTNPIELNQWSNVEISQILRNSVYVYTIRLNGEVVFSENNNQVQTFDNVKVYASDPWYEVQDGSIRNLFVVNGASSNDPHLNGIILPRDFIDDSSEVVIKKNNLVATLVLLKRQYSVSFELKPTSYQTGWHSVLHMTIGQDLANYGDRIPGVWFHEDGSGKLLITSAINGNKNYFFTTTSSLPLNQWSKIEICQRLDYSVYVFEVSLNGNIIFTVRNNDARDFKNVKVYLGDQWYSAQAGSVKNLKIVNKV</sequence>
<feature type="signal peptide" evidence="1">
    <location>
        <begin position="1"/>
        <end position="16"/>
    </location>
</feature>
<organism evidence="2 3">
    <name type="scientific">Hydra vulgaris</name>
    <name type="common">Hydra</name>
    <name type="synonym">Hydra attenuata</name>
    <dbReference type="NCBI Taxonomy" id="6087"/>
    <lineage>
        <taxon>Eukaryota</taxon>
        <taxon>Metazoa</taxon>
        <taxon>Cnidaria</taxon>
        <taxon>Hydrozoa</taxon>
        <taxon>Hydroidolina</taxon>
        <taxon>Anthoathecata</taxon>
        <taxon>Aplanulata</taxon>
        <taxon>Hydridae</taxon>
        <taxon>Hydra</taxon>
    </lineage>
</organism>
<proteinExistence type="predicted"/>
<feature type="chain" id="PRO_5045429228" evidence="1">
    <location>
        <begin position="17"/>
        <end position="1377"/>
    </location>
</feature>
<keyword evidence="2" id="KW-1185">Reference proteome</keyword>
<dbReference type="RefSeq" id="XP_065656231.1">
    <property type="nucleotide sequence ID" value="XM_065800159.1"/>
</dbReference>
<dbReference type="Proteomes" id="UP001652625">
    <property type="component" value="Chromosome 06"/>
</dbReference>
<evidence type="ECO:0000313" key="3">
    <source>
        <dbReference type="RefSeq" id="XP_065656231.1"/>
    </source>
</evidence>
<keyword evidence="1" id="KW-0732">Signal</keyword>
<protein>
    <submittedName>
        <fullName evidence="3">Uncharacterized protein LOC136081864</fullName>
    </submittedName>
</protein>
<evidence type="ECO:0000256" key="1">
    <source>
        <dbReference type="SAM" id="SignalP"/>
    </source>
</evidence>
<gene>
    <name evidence="3" type="primary">LOC136081864</name>
</gene>
<dbReference type="InterPro" id="IPR013320">
    <property type="entry name" value="ConA-like_dom_sf"/>
</dbReference>
<evidence type="ECO:0000313" key="2">
    <source>
        <dbReference type="Proteomes" id="UP001652625"/>
    </source>
</evidence>